<evidence type="ECO:0000313" key="1">
    <source>
        <dbReference type="EMBL" id="GAA1698322.1"/>
    </source>
</evidence>
<accession>A0ABN2I476</accession>
<organism evidence="1 2">
    <name type="scientific">Streptomyces yatensis</name>
    <dbReference type="NCBI Taxonomy" id="155177"/>
    <lineage>
        <taxon>Bacteria</taxon>
        <taxon>Bacillati</taxon>
        <taxon>Actinomycetota</taxon>
        <taxon>Actinomycetes</taxon>
        <taxon>Kitasatosporales</taxon>
        <taxon>Streptomycetaceae</taxon>
        <taxon>Streptomyces</taxon>
        <taxon>Streptomyces violaceusniger group</taxon>
    </lineage>
</organism>
<keyword evidence="2" id="KW-1185">Reference proteome</keyword>
<gene>
    <name evidence="1" type="ORF">GCM10009680_43140</name>
</gene>
<evidence type="ECO:0000313" key="2">
    <source>
        <dbReference type="Proteomes" id="UP001499947"/>
    </source>
</evidence>
<sequence>MGDFGELAMEAQTFAGVVDPFPEPGPGGDEGFVGEVHRAAVEGDQSEGWLCRTG</sequence>
<proteinExistence type="predicted"/>
<comment type="caution">
    <text evidence="1">The sequence shown here is derived from an EMBL/GenBank/DDBJ whole genome shotgun (WGS) entry which is preliminary data.</text>
</comment>
<name>A0ABN2I476_9ACTN</name>
<dbReference type="Proteomes" id="UP001499947">
    <property type="component" value="Unassembled WGS sequence"/>
</dbReference>
<dbReference type="EMBL" id="BAAALR010000050">
    <property type="protein sequence ID" value="GAA1698322.1"/>
    <property type="molecule type" value="Genomic_DNA"/>
</dbReference>
<reference evidence="1 2" key="1">
    <citation type="journal article" date="2019" name="Int. J. Syst. Evol. Microbiol.">
        <title>The Global Catalogue of Microorganisms (GCM) 10K type strain sequencing project: providing services to taxonomists for standard genome sequencing and annotation.</title>
        <authorList>
            <consortium name="The Broad Institute Genomics Platform"/>
            <consortium name="The Broad Institute Genome Sequencing Center for Infectious Disease"/>
            <person name="Wu L."/>
            <person name="Ma J."/>
        </authorList>
    </citation>
    <scope>NUCLEOTIDE SEQUENCE [LARGE SCALE GENOMIC DNA]</scope>
    <source>
        <strain evidence="1 2">JCM 13244</strain>
    </source>
</reference>
<protein>
    <submittedName>
        <fullName evidence="1">Uncharacterized protein</fullName>
    </submittedName>
</protein>